<name>A0A165C6Y4_9BASI</name>
<sequence length="340" mass="38136">MNEVDPTAPDSFSFTLERLPRLVQNWVGVLYTSVADNDATLSQYYLHGVPVLEATHTPPSATSKSSPGAAVRDFDYTSAWIREQKQHILEKNKHNPLAAQIVRCSLTTEAEALSTVRKINRARQGKKERLREKAAKSKRPVEEEPGEELENTIQAKHQRPATISATTTALMPAVPPPARHRYSSQLPLFVPPQGDLARTAQTTMNPRSKALTPREWCAKKRQELSERGTNVYTVTLTHETTSNSPFPFSPHPSVLSPSERISSMSPIPPCQPGPRPSTPELTTSMDSAVRSQIELLSNVILKSWEEEKEQYQEWVKAFPVAFTHEGYPPEAPWLPYKHLF</sequence>
<feature type="compositionally biased region" description="Polar residues" evidence="1">
    <location>
        <begin position="151"/>
        <end position="160"/>
    </location>
</feature>
<dbReference type="InParanoid" id="A0A165C6Y4"/>
<feature type="region of interest" description="Disordered" evidence="1">
    <location>
        <begin position="243"/>
        <end position="285"/>
    </location>
</feature>
<reference evidence="2 3" key="1">
    <citation type="journal article" date="2016" name="Mol. Biol. Evol.">
        <title>Comparative Genomics of Early-Diverging Mushroom-Forming Fungi Provides Insights into the Origins of Lignocellulose Decay Capabilities.</title>
        <authorList>
            <person name="Nagy L.G."/>
            <person name="Riley R."/>
            <person name="Tritt A."/>
            <person name="Adam C."/>
            <person name="Daum C."/>
            <person name="Floudas D."/>
            <person name="Sun H."/>
            <person name="Yadav J.S."/>
            <person name="Pangilinan J."/>
            <person name="Larsson K.H."/>
            <person name="Matsuura K."/>
            <person name="Barry K."/>
            <person name="Labutti K."/>
            <person name="Kuo R."/>
            <person name="Ohm R.A."/>
            <person name="Bhattacharya S.S."/>
            <person name="Shirouzu T."/>
            <person name="Yoshinaga Y."/>
            <person name="Martin F.M."/>
            <person name="Grigoriev I.V."/>
            <person name="Hibbett D.S."/>
        </authorList>
    </citation>
    <scope>NUCLEOTIDE SEQUENCE [LARGE SCALE GENOMIC DNA]</scope>
    <source>
        <strain evidence="2 3">HHB12733</strain>
    </source>
</reference>
<gene>
    <name evidence="2" type="ORF">CALCODRAFT_488787</name>
</gene>
<feature type="compositionally biased region" description="Pro residues" evidence="1">
    <location>
        <begin position="266"/>
        <end position="277"/>
    </location>
</feature>
<evidence type="ECO:0000313" key="2">
    <source>
        <dbReference type="EMBL" id="KZT50336.1"/>
    </source>
</evidence>
<keyword evidence="3" id="KW-1185">Reference proteome</keyword>
<dbReference type="AlphaFoldDB" id="A0A165C6Y4"/>
<accession>A0A165C6Y4</accession>
<feature type="compositionally biased region" description="Basic and acidic residues" evidence="1">
    <location>
        <begin position="125"/>
        <end position="142"/>
    </location>
</feature>
<organism evidence="2 3">
    <name type="scientific">Calocera cornea HHB12733</name>
    <dbReference type="NCBI Taxonomy" id="1353952"/>
    <lineage>
        <taxon>Eukaryota</taxon>
        <taxon>Fungi</taxon>
        <taxon>Dikarya</taxon>
        <taxon>Basidiomycota</taxon>
        <taxon>Agaricomycotina</taxon>
        <taxon>Dacrymycetes</taxon>
        <taxon>Dacrymycetales</taxon>
        <taxon>Dacrymycetaceae</taxon>
        <taxon>Calocera</taxon>
    </lineage>
</organism>
<proteinExistence type="predicted"/>
<dbReference type="Proteomes" id="UP000076842">
    <property type="component" value="Unassembled WGS sequence"/>
</dbReference>
<evidence type="ECO:0000313" key="3">
    <source>
        <dbReference type="Proteomes" id="UP000076842"/>
    </source>
</evidence>
<dbReference type="EMBL" id="KV424188">
    <property type="protein sequence ID" value="KZT50336.1"/>
    <property type="molecule type" value="Genomic_DNA"/>
</dbReference>
<evidence type="ECO:0000256" key="1">
    <source>
        <dbReference type="SAM" id="MobiDB-lite"/>
    </source>
</evidence>
<feature type="region of interest" description="Disordered" evidence="1">
    <location>
        <begin position="123"/>
        <end position="160"/>
    </location>
</feature>
<feature type="compositionally biased region" description="Low complexity" evidence="1">
    <location>
        <begin position="243"/>
        <end position="258"/>
    </location>
</feature>
<protein>
    <submittedName>
        <fullName evidence="2">Uncharacterized protein</fullName>
    </submittedName>
</protein>